<dbReference type="Gene3D" id="1.10.3210.10">
    <property type="entry name" value="Hypothetical protein af1432"/>
    <property type="match status" value="1"/>
</dbReference>
<protein>
    <submittedName>
        <fullName evidence="2">Metal dependent phosphohydrolase</fullName>
    </submittedName>
</protein>
<dbReference type="KEGG" id="dpr:Despr_1853"/>
<dbReference type="EMBL" id="CP002364">
    <property type="protein sequence ID" value="ADW18001.1"/>
    <property type="molecule type" value="Genomic_DNA"/>
</dbReference>
<dbReference type="SMART" id="SM00471">
    <property type="entry name" value="HDc"/>
    <property type="match status" value="1"/>
</dbReference>
<name>A0A7U4DPC8_DESPD</name>
<dbReference type="AlphaFoldDB" id="A0A7U4DPC8"/>
<gene>
    <name evidence="2" type="ordered locus">Despr_1853</name>
</gene>
<accession>A0A7U4DPC8</accession>
<dbReference type="PANTHER" id="PTHR45228:SF4">
    <property type="entry name" value="LIPOPROTEIN"/>
    <property type="match status" value="1"/>
</dbReference>
<dbReference type="Proteomes" id="UP000006365">
    <property type="component" value="Chromosome"/>
</dbReference>
<dbReference type="Pfam" id="PF13487">
    <property type="entry name" value="HD_5"/>
    <property type="match status" value="1"/>
</dbReference>
<sequence>MACLNNIDFHLFIESLTRTIEIKDVYTAGHSRRVSEIAELIGKGLHLSKEHCDSIHVLGHLHDIGKIGIAEGILMKSGKLSPAEYQVMQQHAVIGASIFDNLPGLEKLGAIIRHHHERFDGKGYPDNLRHDQIPLESAIIALADSFDAMTTFRPYKSALTVEQAFVEIERNRGTQFHPDLCDLFLDLFASRQDMLPTPISSRDPVDPLAYVPPAANEDRHLLELFCR</sequence>
<dbReference type="CDD" id="cd00077">
    <property type="entry name" value="HDc"/>
    <property type="match status" value="1"/>
</dbReference>
<dbReference type="PANTHER" id="PTHR45228">
    <property type="entry name" value="CYCLIC DI-GMP PHOSPHODIESTERASE TM_0186-RELATED"/>
    <property type="match status" value="1"/>
</dbReference>
<keyword evidence="3" id="KW-1185">Reference proteome</keyword>
<dbReference type="InterPro" id="IPR003607">
    <property type="entry name" value="HD/PDEase_dom"/>
</dbReference>
<proteinExistence type="predicted"/>
<evidence type="ECO:0000313" key="3">
    <source>
        <dbReference type="Proteomes" id="UP000006365"/>
    </source>
</evidence>
<dbReference type="InterPro" id="IPR037522">
    <property type="entry name" value="HD_GYP_dom"/>
</dbReference>
<dbReference type="PROSITE" id="PS51832">
    <property type="entry name" value="HD_GYP"/>
    <property type="match status" value="1"/>
</dbReference>
<feature type="domain" description="HD-GYP" evidence="1">
    <location>
        <begin position="5"/>
        <end position="200"/>
    </location>
</feature>
<dbReference type="SUPFAM" id="SSF109604">
    <property type="entry name" value="HD-domain/PDEase-like"/>
    <property type="match status" value="1"/>
</dbReference>
<dbReference type="InterPro" id="IPR052020">
    <property type="entry name" value="Cyclic_di-GMP/3'3'-cGAMP_PDE"/>
</dbReference>
<reference evidence="2 3" key="1">
    <citation type="journal article" date="2011" name="Stand. Genomic Sci.">
        <title>Complete genome sequence of Desulfobulbus propionicus type strain (1pr3).</title>
        <authorList>
            <person name="Pagani I."/>
            <person name="Lapidus A."/>
            <person name="Nolan M."/>
            <person name="Lucas S."/>
            <person name="Hammon N."/>
            <person name="Deshpande S."/>
            <person name="Cheng J.F."/>
            <person name="Chertkov O."/>
            <person name="Davenport K."/>
            <person name="Tapia R."/>
            <person name="Han C."/>
            <person name="Goodwin L."/>
            <person name="Pitluck S."/>
            <person name="Liolios K."/>
            <person name="Mavromatis K."/>
            <person name="Ivanova N."/>
            <person name="Mikhailova N."/>
            <person name="Pati A."/>
            <person name="Chen A."/>
            <person name="Palaniappan K."/>
            <person name="Land M."/>
            <person name="Hauser L."/>
            <person name="Chang Y.J."/>
            <person name="Jeffries C.D."/>
            <person name="Detter J.C."/>
            <person name="Brambilla E."/>
            <person name="Kannan K.P."/>
            <person name="Djao O.D."/>
            <person name="Rohde M."/>
            <person name="Pukall R."/>
            <person name="Spring S."/>
            <person name="Goker M."/>
            <person name="Sikorski J."/>
            <person name="Woyke T."/>
            <person name="Bristow J."/>
            <person name="Eisen J.A."/>
            <person name="Markowitz V."/>
            <person name="Hugenholtz P."/>
            <person name="Kyrpides N.C."/>
            <person name="Klenk H.P."/>
        </authorList>
    </citation>
    <scope>NUCLEOTIDE SEQUENCE [LARGE SCALE GENOMIC DNA]</scope>
    <source>
        <strain evidence="3">ATCC 33891 / DSM 2032 / 1pr3</strain>
    </source>
</reference>
<evidence type="ECO:0000313" key="2">
    <source>
        <dbReference type="EMBL" id="ADW18001.1"/>
    </source>
</evidence>
<evidence type="ECO:0000259" key="1">
    <source>
        <dbReference type="PROSITE" id="PS51832"/>
    </source>
</evidence>
<dbReference type="RefSeq" id="WP_015724541.1">
    <property type="nucleotide sequence ID" value="NC_014972.1"/>
</dbReference>
<organism evidence="2 3">
    <name type="scientific">Desulfobulbus propionicus (strain ATCC 33891 / DSM 2032 / VKM B-1956 / 1pr3)</name>
    <dbReference type="NCBI Taxonomy" id="577650"/>
    <lineage>
        <taxon>Bacteria</taxon>
        <taxon>Pseudomonadati</taxon>
        <taxon>Thermodesulfobacteriota</taxon>
        <taxon>Desulfobulbia</taxon>
        <taxon>Desulfobulbales</taxon>
        <taxon>Desulfobulbaceae</taxon>
        <taxon>Desulfobulbus</taxon>
    </lineage>
</organism>